<evidence type="ECO:0000313" key="10">
    <source>
        <dbReference type="EMBL" id="SHG55846.1"/>
    </source>
</evidence>
<comment type="caution">
    <text evidence="8">Lacks conserved residue(s) required for the propagation of feature annotation.</text>
</comment>
<reference evidence="11" key="1">
    <citation type="submission" date="2016-11" db="EMBL/GenBank/DDBJ databases">
        <authorList>
            <person name="Varghese N."/>
            <person name="Submissions S."/>
        </authorList>
    </citation>
    <scope>NUCLEOTIDE SEQUENCE [LARGE SCALE GENOMIC DNA]</scope>
    <source>
        <strain evidence="11">DSM 25330</strain>
    </source>
</reference>
<dbReference type="EMBL" id="FQWS01000001">
    <property type="protein sequence ID" value="SHG55846.1"/>
    <property type="molecule type" value="Genomic_DNA"/>
</dbReference>
<dbReference type="Proteomes" id="UP000184522">
    <property type="component" value="Unassembled WGS sequence"/>
</dbReference>
<proteinExistence type="inferred from homology"/>
<keyword evidence="11" id="KW-1185">Reference proteome</keyword>
<feature type="binding site" evidence="8">
    <location>
        <begin position="12"/>
        <end position="14"/>
    </location>
    <ligand>
        <name>GTP</name>
        <dbReference type="ChEBI" id="CHEBI:37565"/>
    </ligand>
</feature>
<evidence type="ECO:0000259" key="9">
    <source>
        <dbReference type="Pfam" id="PF12804"/>
    </source>
</evidence>
<dbReference type="SUPFAM" id="SSF53448">
    <property type="entry name" value="Nucleotide-diphospho-sugar transferases"/>
    <property type="match status" value="1"/>
</dbReference>
<evidence type="ECO:0000313" key="11">
    <source>
        <dbReference type="Proteomes" id="UP000184522"/>
    </source>
</evidence>
<keyword evidence="6 8" id="KW-0342">GTP-binding</keyword>
<organism evidence="10 11">
    <name type="scientific">Winogradskyella jejuensis</name>
    <dbReference type="NCBI Taxonomy" id="1089305"/>
    <lineage>
        <taxon>Bacteria</taxon>
        <taxon>Pseudomonadati</taxon>
        <taxon>Bacteroidota</taxon>
        <taxon>Flavobacteriia</taxon>
        <taxon>Flavobacteriales</taxon>
        <taxon>Flavobacteriaceae</taxon>
        <taxon>Winogradskyella</taxon>
    </lineage>
</organism>
<evidence type="ECO:0000256" key="3">
    <source>
        <dbReference type="ARBA" id="ARBA00022723"/>
    </source>
</evidence>
<dbReference type="EC" id="2.7.7.77" evidence="8"/>
<keyword evidence="4 8" id="KW-0547">Nucleotide-binding</keyword>
<gene>
    <name evidence="8" type="primary">mobA</name>
    <name evidence="10" type="ORF">SAMN05444148_0424</name>
</gene>
<dbReference type="CDD" id="cd02503">
    <property type="entry name" value="MobA"/>
    <property type="match status" value="1"/>
</dbReference>
<comment type="function">
    <text evidence="8">Transfers a GMP moiety from GTP to Mo-molybdopterin (Mo-MPT) cofactor (Moco or molybdenum cofactor) to form Mo-molybdopterin guanine dinucleotide (Mo-MGD) cofactor.</text>
</comment>
<comment type="subcellular location">
    <subcellularLocation>
        <location evidence="8">Cytoplasm</location>
    </subcellularLocation>
</comment>
<dbReference type="RefSeq" id="WP_073082384.1">
    <property type="nucleotide sequence ID" value="NZ_FQWS01000001.1"/>
</dbReference>
<dbReference type="HAMAP" id="MF_00316">
    <property type="entry name" value="MobA"/>
    <property type="match status" value="1"/>
</dbReference>
<dbReference type="PANTHER" id="PTHR19136:SF81">
    <property type="entry name" value="MOLYBDENUM COFACTOR GUANYLYLTRANSFERASE"/>
    <property type="match status" value="1"/>
</dbReference>
<keyword evidence="10" id="KW-0548">Nucleotidyltransferase</keyword>
<feature type="binding site" evidence="8">
    <location>
        <position position="97"/>
    </location>
    <ligand>
        <name>Mg(2+)</name>
        <dbReference type="ChEBI" id="CHEBI:18420"/>
    </ligand>
</feature>
<evidence type="ECO:0000256" key="7">
    <source>
        <dbReference type="ARBA" id="ARBA00023150"/>
    </source>
</evidence>
<dbReference type="GO" id="GO:0046872">
    <property type="term" value="F:metal ion binding"/>
    <property type="evidence" value="ECO:0007669"/>
    <property type="project" value="UniProtKB-KW"/>
</dbReference>
<evidence type="ECO:0000256" key="6">
    <source>
        <dbReference type="ARBA" id="ARBA00023134"/>
    </source>
</evidence>
<evidence type="ECO:0000256" key="5">
    <source>
        <dbReference type="ARBA" id="ARBA00022842"/>
    </source>
</evidence>
<dbReference type="InterPro" id="IPR013482">
    <property type="entry name" value="Molybde_CF_guanTrfase"/>
</dbReference>
<comment type="domain">
    <text evidence="8">The N-terminal domain determines nucleotide recognition and specific binding, while the C-terminal domain determines the specific binding to the target protein.</text>
</comment>
<feature type="binding site" evidence="8">
    <location>
        <position position="97"/>
    </location>
    <ligand>
        <name>GTP</name>
        <dbReference type="ChEBI" id="CHEBI:37565"/>
    </ligand>
</feature>
<dbReference type="Pfam" id="PF12804">
    <property type="entry name" value="NTP_transf_3"/>
    <property type="match status" value="1"/>
</dbReference>
<sequence length="193" mass="21554">MIHKKDITGIILAGGKSSRMGTDKGFLLWKGRPFIQHSIIALKPVVSKLIVVSDHTHYDILSYKRVQDIYPDAGPLSGLYSGLKASETEFNLVLSCDVPLINSSVLEKLLTNYNNDIAAVVCSADDKIMPLVALYHKNCYHVCKSLLDKGERRMMRLLDHLPSINYVLLDENETESVKNINSPTDLKNIENAN</sequence>
<dbReference type="GO" id="GO:0005737">
    <property type="term" value="C:cytoplasm"/>
    <property type="evidence" value="ECO:0007669"/>
    <property type="project" value="UniProtKB-SubCell"/>
</dbReference>
<feature type="domain" description="MobA-like NTP transferase" evidence="9">
    <location>
        <begin position="9"/>
        <end position="158"/>
    </location>
</feature>
<comment type="similarity">
    <text evidence="8">Belongs to the MobA family.</text>
</comment>
<dbReference type="OrthoDB" id="9788394at2"/>
<keyword evidence="1 8" id="KW-0963">Cytoplasm</keyword>
<dbReference type="Gene3D" id="3.90.550.10">
    <property type="entry name" value="Spore Coat Polysaccharide Biosynthesis Protein SpsA, Chain A"/>
    <property type="match status" value="1"/>
</dbReference>
<dbReference type="AlphaFoldDB" id="A0A1M5KSZ3"/>
<dbReference type="PANTHER" id="PTHR19136">
    <property type="entry name" value="MOLYBDENUM COFACTOR GUANYLYLTRANSFERASE"/>
    <property type="match status" value="1"/>
</dbReference>
<name>A0A1M5KSZ3_9FLAO</name>
<dbReference type="GO" id="GO:0061603">
    <property type="term" value="F:molybdenum cofactor guanylyltransferase activity"/>
    <property type="evidence" value="ECO:0007669"/>
    <property type="project" value="UniProtKB-EC"/>
</dbReference>
<keyword evidence="2 8" id="KW-0808">Transferase</keyword>
<keyword evidence="7 8" id="KW-0501">Molybdenum cofactor biosynthesis</keyword>
<evidence type="ECO:0000256" key="1">
    <source>
        <dbReference type="ARBA" id="ARBA00022490"/>
    </source>
</evidence>
<dbReference type="GO" id="GO:0005525">
    <property type="term" value="F:GTP binding"/>
    <property type="evidence" value="ECO:0007669"/>
    <property type="project" value="UniProtKB-UniRule"/>
</dbReference>
<feature type="binding site" evidence="8">
    <location>
        <position position="68"/>
    </location>
    <ligand>
        <name>GTP</name>
        <dbReference type="ChEBI" id="CHEBI:37565"/>
    </ligand>
</feature>
<dbReference type="InterPro" id="IPR029044">
    <property type="entry name" value="Nucleotide-diphossugar_trans"/>
</dbReference>
<evidence type="ECO:0000256" key="4">
    <source>
        <dbReference type="ARBA" id="ARBA00022741"/>
    </source>
</evidence>
<evidence type="ECO:0000256" key="2">
    <source>
        <dbReference type="ARBA" id="ARBA00022679"/>
    </source>
</evidence>
<feature type="binding site" evidence="8">
    <location>
        <position position="24"/>
    </location>
    <ligand>
        <name>GTP</name>
        <dbReference type="ChEBI" id="CHEBI:37565"/>
    </ligand>
</feature>
<keyword evidence="3 8" id="KW-0479">Metal-binding</keyword>
<protein>
    <recommendedName>
        <fullName evidence="8">Probable molybdenum cofactor guanylyltransferase</fullName>
        <shortName evidence="8">MoCo guanylyltransferase</shortName>
        <ecNumber evidence="8">2.7.7.77</ecNumber>
    </recommendedName>
    <alternativeName>
        <fullName evidence="8">GTP:molybdopterin guanylyltransferase</fullName>
    </alternativeName>
    <alternativeName>
        <fullName evidence="8">Mo-MPT guanylyltransferase</fullName>
    </alternativeName>
    <alternativeName>
        <fullName evidence="8">Molybdopterin guanylyltransferase</fullName>
    </alternativeName>
    <alternativeName>
        <fullName evidence="8">Molybdopterin-guanine dinucleotide synthase</fullName>
        <shortName evidence="8">MGD synthase</shortName>
    </alternativeName>
</protein>
<keyword evidence="5 8" id="KW-0460">Magnesium</keyword>
<dbReference type="STRING" id="1089305.SAMN05444148_0424"/>
<dbReference type="GO" id="GO:0006777">
    <property type="term" value="P:Mo-molybdopterin cofactor biosynthetic process"/>
    <property type="evidence" value="ECO:0007669"/>
    <property type="project" value="UniProtKB-KW"/>
</dbReference>
<comment type="cofactor">
    <cofactor evidence="8">
        <name>Mg(2+)</name>
        <dbReference type="ChEBI" id="CHEBI:18420"/>
    </cofactor>
</comment>
<evidence type="ECO:0000256" key="8">
    <source>
        <dbReference type="HAMAP-Rule" id="MF_00316"/>
    </source>
</evidence>
<accession>A0A1M5KSZ3</accession>
<dbReference type="InterPro" id="IPR025877">
    <property type="entry name" value="MobA-like_NTP_Trfase"/>
</dbReference>
<comment type="catalytic activity">
    <reaction evidence="8">
        <text>Mo-molybdopterin + GTP + H(+) = Mo-molybdopterin guanine dinucleotide + diphosphate</text>
        <dbReference type="Rhea" id="RHEA:34243"/>
        <dbReference type="ChEBI" id="CHEBI:15378"/>
        <dbReference type="ChEBI" id="CHEBI:33019"/>
        <dbReference type="ChEBI" id="CHEBI:37565"/>
        <dbReference type="ChEBI" id="CHEBI:71302"/>
        <dbReference type="ChEBI" id="CHEBI:71310"/>
        <dbReference type="EC" id="2.7.7.77"/>
    </reaction>
</comment>